<dbReference type="InterPro" id="IPR002716">
    <property type="entry name" value="PIN_dom"/>
</dbReference>
<dbReference type="KEGG" id="nti:DNFV4_02592"/>
<evidence type="ECO:0000313" key="2">
    <source>
        <dbReference type="EMBL" id="CAI4032164.1"/>
    </source>
</evidence>
<evidence type="ECO:0000313" key="3">
    <source>
        <dbReference type="Proteomes" id="UP001179121"/>
    </source>
</evidence>
<keyword evidence="3" id="KW-1185">Reference proteome</keyword>
<protein>
    <submittedName>
        <fullName evidence="2">Ribonuclease VapC</fullName>
    </submittedName>
</protein>
<dbReference type="RefSeq" id="WP_289268908.1">
    <property type="nucleotide sequence ID" value="NZ_OX365700.1"/>
</dbReference>
<evidence type="ECO:0000259" key="1">
    <source>
        <dbReference type="Pfam" id="PF01850"/>
    </source>
</evidence>
<feature type="domain" description="PIN" evidence="1">
    <location>
        <begin position="2"/>
        <end position="120"/>
    </location>
</feature>
<dbReference type="InterPro" id="IPR029060">
    <property type="entry name" value="PIN-like_dom_sf"/>
</dbReference>
<dbReference type="Pfam" id="PF01850">
    <property type="entry name" value="PIN"/>
    <property type="match status" value="1"/>
</dbReference>
<proteinExistence type="predicted"/>
<dbReference type="AlphaFoldDB" id="A0AA86TCN3"/>
<gene>
    <name evidence="2" type="ORF">DNFV4_02592</name>
</gene>
<accession>A0AA86TCN3</accession>
<dbReference type="Proteomes" id="UP001179121">
    <property type="component" value="Chromosome"/>
</dbReference>
<dbReference type="EMBL" id="OX365700">
    <property type="protein sequence ID" value="CAI4032164.1"/>
    <property type="molecule type" value="Genomic_DNA"/>
</dbReference>
<organism evidence="2 3">
    <name type="scientific">Nitrospira tepida</name>
    <dbReference type="NCBI Taxonomy" id="2973512"/>
    <lineage>
        <taxon>Bacteria</taxon>
        <taxon>Pseudomonadati</taxon>
        <taxon>Nitrospirota</taxon>
        <taxon>Nitrospiria</taxon>
        <taxon>Nitrospirales</taxon>
        <taxon>Nitrospiraceae</taxon>
        <taxon>Nitrospira</taxon>
    </lineage>
</organism>
<sequence length="152" mass="17502">MVLVDAGPLIALIHADDRHHERCVATLQTLDESLGTVWPVLTEAMYLFNFSWKAQEALWEMLERGFVTLLPVENPDLARMRDLVKKYRNLPMDLADAALVTVAEREKIRRIFTIDRRDFAVYRPAKLGRFAILPARLSSHSAEDRHPLEIHS</sequence>
<dbReference type="Gene3D" id="3.40.50.1010">
    <property type="entry name" value="5'-nuclease"/>
    <property type="match status" value="1"/>
</dbReference>
<dbReference type="SUPFAM" id="SSF88723">
    <property type="entry name" value="PIN domain-like"/>
    <property type="match status" value="1"/>
</dbReference>
<reference evidence="2" key="1">
    <citation type="submission" date="2022-10" db="EMBL/GenBank/DDBJ databases">
        <authorList>
            <person name="Koch H."/>
        </authorList>
    </citation>
    <scope>NUCLEOTIDE SEQUENCE</scope>
    <source>
        <strain evidence="2">DNF</strain>
    </source>
</reference>
<name>A0AA86TCN3_9BACT</name>